<evidence type="ECO:0000313" key="1">
    <source>
        <dbReference type="EMBL" id="MEC4295325.1"/>
    </source>
</evidence>
<dbReference type="Pfam" id="PF14390">
    <property type="entry name" value="DUF4420"/>
    <property type="match status" value="1"/>
</dbReference>
<dbReference type="EMBL" id="JAYMFH010000012">
    <property type="protein sequence ID" value="MEC4295325.1"/>
    <property type="molecule type" value="Genomic_DNA"/>
</dbReference>
<gene>
    <name evidence="1" type="ORF">VJ920_08370</name>
</gene>
<dbReference type="RefSeq" id="WP_326454856.1">
    <property type="nucleotide sequence ID" value="NZ_JAYMFH010000012.1"/>
</dbReference>
<comment type="caution">
    <text evidence="1">The sequence shown here is derived from an EMBL/GenBank/DDBJ whole genome shotgun (WGS) entry which is preliminary data.</text>
</comment>
<sequence length="313" mass="33751">MSELPGEIINHWQSSKKGYAQELSSLVDTGYPAWSIILPDGRFGVAVPYGERNRVFETFASVWIESLPVTNVSEGPVLVLASFDSSHAFASLCAEFVSPGADGRSRGALVESPVSWWKEWKGLLGNKNVDRRVYDVLGELVCLEALSNMGLDPVWGGPHGASCDIDCGSKKFEVKSTLSRNSKGAQIHGLFQLSDDGTEKFLILAQFEPTVEGLSIDDMVDVLTGRGFSRAELNNALLDLGYPNGNSARTKCYSLRALTKYLVDDAFPHISSDSFTGGTLPLGVTSISYGISLDDVPGESMLELVRCADGGVE</sequence>
<reference evidence="1 2" key="1">
    <citation type="submission" date="2024-01" db="EMBL/GenBank/DDBJ databases">
        <title>novel species in genus Adlercreutzia.</title>
        <authorList>
            <person name="Liu X."/>
        </authorList>
    </citation>
    <scope>NUCLEOTIDE SEQUENCE [LARGE SCALE GENOMIC DNA]</scope>
    <source>
        <strain evidence="1 2">R22</strain>
    </source>
</reference>
<keyword evidence="2" id="KW-1185">Reference proteome</keyword>
<dbReference type="InterPro" id="IPR025534">
    <property type="entry name" value="DUF4420"/>
</dbReference>
<name>A0ABU6J092_9ACTN</name>
<evidence type="ECO:0000313" key="2">
    <source>
        <dbReference type="Proteomes" id="UP001343724"/>
    </source>
</evidence>
<organism evidence="1 2">
    <name type="scientific">Adlercreutzia shanghongiae</name>
    <dbReference type="NCBI Taxonomy" id="3111773"/>
    <lineage>
        <taxon>Bacteria</taxon>
        <taxon>Bacillati</taxon>
        <taxon>Actinomycetota</taxon>
        <taxon>Coriobacteriia</taxon>
        <taxon>Eggerthellales</taxon>
        <taxon>Eggerthellaceae</taxon>
        <taxon>Adlercreutzia</taxon>
    </lineage>
</organism>
<proteinExistence type="predicted"/>
<accession>A0ABU6J092</accession>
<protein>
    <submittedName>
        <fullName evidence="1">PD-(D/E)XK motif protein</fullName>
    </submittedName>
</protein>
<dbReference type="Proteomes" id="UP001343724">
    <property type="component" value="Unassembled WGS sequence"/>
</dbReference>